<accession>A0A8H3CCA2</accession>
<comment type="similarity">
    <text evidence="1">Belongs to the protease inhibitor I9 family.</text>
</comment>
<dbReference type="InterPro" id="IPR052471">
    <property type="entry name" value="PBI_I9"/>
</dbReference>
<dbReference type="GO" id="GO:0042144">
    <property type="term" value="P:vacuole fusion, non-autophagic"/>
    <property type="evidence" value="ECO:0007669"/>
    <property type="project" value="TreeGrafter"/>
</dbReference>
<reference evidence="2" key="1">
    <citation type="submission" date="2021-01" db="EMBL/GenBank/DDBJ databases">
        <authorList>
            <person name="Kaushik A."/>
        </authorList>
    </citation>
    <scope>NUCLEOTIDE SEQUENCE</scope>
    <source>
        <strain evidence="2">AG3-T5</strain>
    </source>
</reference>
<dbReference type="AlphaFoldDB" id="A0A8H3CCA2"/>
<dbReference type="GO" id="GO:0004866">
    <property type="term" value="F:endopeptidase inhibitor activity"/>
    <property type="evidence" value="ECO:0007669"/>
    <property type="project" value="TreeGrafter"/>
</dbReference>
<evidence type="ECO:0000313" key="3">
    <source>
        <dbReference type="Proteomes" id="UP000663841"/>
    </source>
</evidence>
<dbReference type="PANTHER" id="PTHR28288:SF2">
    <property type="entry name" value="PROTEASE B INHIBITOR 2"/>
    <property type="match status" value="1"/>
</dbReference>
<dbReference type="EMBL" id="CAJMWW010000660">
    <property type="protein sequence ID" value="CAE6480819.1"/>
    <property type="molecule type" value="Genomic_DNA"/>
</dbReference>
<dbReference type="Gene3D" id="3.30.70.80">
    <property type="entry name" value="Peptidase S8 propeptide/proteinase inhibitor I9"/>
    <property type="match status" value="1"/>
</dbReference>
<sequence length="73" mass="8317">MKCYIVMFKESTTKEQIESYINRIQESGGKIKYDYSDLMKAVAVWVPDNLVQSFAGDSLVEYMEPDGKAGIQE</sequence>
<proteinExistence type="inferred from homology"/>
<dbReference type="SUPFAM" id="SSF54897">
    <property type="entry name" value="Protease propeptides/inhibitors"/>
    <property type="match status" value="1"/>
</dbReference>
<gene>
    <name evidence="2" type="ORF">RDB_LOCUS206735</name>
</gene>
<dbReference type="Proteomes" id="UP000663841">
    <property type="component" value="Unassembled WGS sequence"/>
</dbReference>
<dbReference type="PANTHER" id="PTHR28288">
    <property type="entry name" value="PROTEASE B INHIBITOR 2"/>
    <property type="match status" value="1"/>
</dbReference>
<organism evidence="2 3">
    <name type="scientific">Rhizoctonia solani</name>
    <dbReference type="NCBI Taxonomy" id="456999"/>
    <lineage>
        <taxon>Eukaryota</taxon>
        <taxon>Fungi</taxon>
        <taxon>Dikarya</taxon>
        <taxon>Basidiomycota</taxon>
        <taxon>Agaricomycotina</taxon>
        <taxon>Agaricomycetes</taxon>
        <taxon>Cantharellales</taxon>
        <taxon>Ceratobasidiaceae</taxon>
        <taxon>Rhizoctonia</taxon>
    </lineage>
</organism>
<protein>
    <recommendedName>
        <fullName evidence="4">Inhibitor I9 domain-containing protein</fullName>
    </recommendedName>
</protein>
<comment type="caution">
    <text evidence="2">The sequence shown here is derived from an EMBL/GenBank/DDBJ whole genome shotgun (WGS) entry which is preliminary data.</text>
</comment>
<evidence type="ECO:0000256" key="1">
    <source>
        <dbReference type="ARBA" id="ARBA00038069"/>
    </source>
</evidence>
<evidence type="ECO:0008006" key="4">
    <source>
        <dbReference type="Google" id="ProtNLM"/>
    </source>
</evidence>
<dbReference type="InterPro" id="IPR037045">
    <property type="entry name" value="S8pro/Inhibitor_I9_sf"/>
</dbReference>
<name>A0A8H3CCA2_9AGAM</name>
<evidence type="ECO:0000313" key="2">
    <source>
        <dbReference type="EMBL" id="CAE6480819.1"/>
    </source>
</evidence>